<organism evidence="2 3">
    <name type="scientific">Pseudomonas fragi</name>
    <dbReference type="NCBI Taxonomy" id="296"/>
    <lineage>
        <taxon>Bacteria</taxon>
        <taxon>Pseudomonadati</taxon>
        <taxon>Pseudomonadota</taxon>
        <taxon>Gammaproteobacteria</taxon>
        <taxon>Pseudomonadales</taxon>
        <taxon>Pseudomonadaceae</taxon>
        <taxon>Pseudomonas</taxon>
    </lineage>
</organism>
<feature type="region of interest" description="Disordered" evidence="1">
    <location>
        <begin position="1"/>
        <end position="20"/>
    </location>
</feature>
<proteinExistence type="predicted"/>
<feature type="compositionally biased region" description="Low complexity" evidence="1">
    <location>
        <begin position="8"/>
        <end position="20"/>
    </location>
</feature>
<dbReference type="Proteomes" id="UP000216113">
    <property type="component" value="Unassembled WGS sequence"/>
</dbReference>
<dbReference type="EMBL" id="NQKL01000006">
    <property type="protein sequence ID" value="OZY42121.1"/>
    <property type="molecule type" value="Genomic_DNA"/>
</dbReference>
<sequence length="122" mass="13164">MKIHDHPASASKSSPTSAQPFLQPEAADINWFNALLKAPATSTSYPPAPETHFAQPLTRRSALLQDLSNTAARALQKVSASTDPMDMLKSTRAMSAFHLETVLSAKMISKTSQAIEKLTNLS</sequence>
<dbReference type="RefSeq" id="WP_095029046.1">
    <property type="nucleotide sequence ID" value="NZ_NQKL01000006.1"/>
</dbReference>
<evidence type="ECO:0000313" key="3">
    <source>
        <dbReference type="Proteomes" id="UP000216113"/>
    </source>
</evidence>
<name>A0A266LVQ0_PSEFR</name>
<dbReference type="GO" id="GO:0030254">
    <property type="term" value="P:protein secretion by the type III secretion system"/>
    <property type="evidence" value="ECO:0007669"/>
    <property type="project" value="InterPro"/>
</dbReference>
<comment type="caution">
    <text evidence="2">The sequence shown here is derived from an EMBL/GenBank/DDBJ whole genome shotgun (WGS) entry which is preliminary data.</text>
</comment>
<protein>
    <recommendedName>
        <fullName evidence="4">EscI/YscI/HrpB family type III secretion system inner rod protein</fullName>
    </recommendedName>
</protein>
<reference evidence="2 3" key="1">
    <citation type="submission" date="2017-08" db="EMBL/GenBank/DDBJ databases">
        <title>Genomic and metabolic characterisation of spoilage-associated Pseudomonas species.</title>
        <authorList>
            <person name="Stanborough T."/>
            <person name="Fegan N."/>
            <person name="Powell S.M."/>
            <person name="Singh T."/>
            <person name="Tamplin M.L."/>
            <person name="Chandry P.S."/>
        </authorList>
    </citation>
    <scope>NUCLEOTIDE SEQUENCE [LARGE SCALE GENOMIC DNA]</scope>
    <source>
        <strain evidence="2 3">F1820</strain>
    </source>
</reference>
<dbReference type="AlphaFoldDB" id="A0A266LVQ0"/>
<evidence type="ECO:0008006" key="4">
    <source>
        <dbReference type="Google" id="ProtNLM"/>
    </source>
</evidence>
<evidence type="ECO:0000256" key="1">
    <source>
        <dbReference type="SAM" id="MobiDB-lite"/>
    </source>
</evidence>
<evidence type="ECO:0000313" key="2">
    <source>
        <dbReference type="EMBL" id="OZY42121.1"/>
    </source>
</evidence>
<gene>
    <name evidence="2" type="ORF">CJF43_10035</name>
</gene>
<dbReference type="InterPro" id="IPR012670">
    <property type="entry name" value="T3SS_YscI/HrpB"/>
</dbReference>
<accession>A0A266LVQ0</accession>
<dbReference type="Pfam" id="PF17001">
    <property type="entry name" value="T3SS_basalb_I"/>
    <property type="match status" value="1"/>
</dbReference>